<sequence>MTLTHELEKKNESNGWSSCGMTRFRAVGIKEESRCLSANINWQKRRTKVRGVSVWVFPLNPQRVRLLVRRPHQGGDEREWPAGEEEGSLLDELWRVVFAAVFSSADSYIGHLLERDGWRPATYLGE</sequence>
<protein>
    <submittedName>
        <fullName evidence="1">Uncharacterized protein</fullName>
    </submittedName>
</protein>
<organism evidence="1 2">
    <name type="scientific">Canna indica</name>
    <name type="common">Indian-shot</name>
    <dbReference type="NCBI Taxonomy" id="4628"/>
    <lineage>
        <taxon>Eukaryota</taxon>
        <taxon>Viridiplantae</taxon>
        <taxon>Streptophyta</taxon>
        <taxon>Embryophyta</taxon>
        <taxon>Tracheophyta</taxon>
        <taxon>Spermatophyta</taxon>
        <taxon>Magnoliopsida</taxon>
        <taxon>Liliopsida</taxon>
        <taxon>Zingiberales</taxon>
        <taxon>Cannaceae</taxon>
        <taxon>Canna</taxon>
    </lineage>
</organism>
<dbReference type="EMBL" id="CP136891">
    <property type="protein sequence ID" value="WOK99014.1"/>
    <property type="molecule type" value="Genomic_DNA"/>
</dbReference>
<evidence type="ECO:0000313" key="1">
    <source>
        <dbReference type="EMBL" id="WOK99014.1"/>
    </source>
</evidence>
<dbReference type="Proteomes" id="UP001327560">
    <property type="component" value="Chromosome 2"/>
</dbReference>
<gene>
    <name evidence="1" type="ORF">Cni_G07726</name>
</gene>
<name>A0AAQ3K0V6_9LILI</name>
<accession>A0AAQ3K0V6</accession>
<evidence type="ECO:0000313" key="2">
    <source>
        <dbReference type="Proteomes" id="UP001327560"/>
    </source>
</evidence>
<reference evidence="1 2" key="1">
    <citation type="submission" date="2023-10" db="EMBL/GenBank/DDBJ databases">
        <title>Chromosome-scale genome assembly provides insights into flower coloration mechanisms of Canna indica.</title>
        <authorList>
            <person name="Li C."/>
        </authorList>
    </citation>
    <scope>NUCLEOTIDE SEQUENCE [LARGE SCALE GENOMIC DNA]</scope>
    <source>
        <tissue evidence="1">Flower</tissue>
    </source>
</reference>
<keyword evidence="2" id="KW-1185">Reference proteome</keyword>
<dbReference type="AlphaFoldDB" id="A0AAQ3K0V6"/>
<proteinExistence type="predicted"/>